<keyword evidence="2" id="KW-1185">Reference proteome</keyword>
<accession>A0ABQ7BZW4</accession>
<dbReference type="EMBL" id="QGKV02000832">
    <property type="protein sequence ID" value="KAF3544898.1"/>
    <property type="molecule type" value="Genomic_DNA"/>
</dbReference>
<protein>
    <submittedName>
        <fullName evidence="1">Uncharacterized protein</fullName>
    </submittedName>
</protein>
<organism evidence="1 2">
    <name type="scientific">Brassica cretica</name>
    <name type="common">Mustard</name>
    <dbReference type="NCBI Taxonomy" id="69181"/>
    <lineage>
        <taxon>Eukaryota</taxon>
        <taxon>Viridiplantae</taxon>
        <taxon>Streptophyta</taxon>
        <taxon>Embryophyta</taxon>
        <taxon>Tracheophyta</taxon>
        <taxon>Spermatophyta</taxon>
        <taxon>Magnoliopsida</taxon>
        <taxon>eudicotyledons</taxon>
        <taxon>Gunneridae</taxon>
        <taxon>Pentapetalae</taxon>
        <taxon>rosids</taxon>
        <taxon>malvids</taxon>
        <taxon>Brassicales</taxon>
        <taxon>Brassicaceae</taxon>
        <taxon>Brassiceae</taxon>
        <taxon>Brassica</taxon>
    </lineage>
</organism>
<name>A0ABQ7BZW4_BRACR</name>
<evidence type="ECO:0000313" key="2">
    <source>
        <dbReference type="Proteomes" id="UP000266723"/>
    </source>
</evidence>
<proteinExistence type="predicted"/>
<dbReference type="Proteomes" id="UP000266723">
    <property type="component" value="Unassembled WGS sequence"/>
</dbReference>
<evidence type="ECO:0000313" key="1">
    <source>
        <dbReference type="EMBL" id="KAF3544898.1"/>
    </source>
</evidence>
<comment type="caution">
    <text evidence="1">The sequence shown here is derived from an EMBL/GenBank/DDBJ whole genome shotgun (WGS) entry which is preliminary data.</text>
</comment>
<sequence>MAATKIIFHHMVLIFYSFKGFSDLEDFWARRLQDDFQEDQEDFQTWKSSRRIPGSLLTESSPMSLFHNRSECFDLGQTLEDLWEVFSEVF</sequence>
<gene>
    <name evidence="1" type="ORF">DY000_02008084</name>
</gene>
<reference evidence="1 2" key="1">
    <citation type="journal article" date="2020" name="BMC Genomics">
        <title>Intraspecific diversification of the crop wild relative Brassica cretica Lam. using demographic model selection.</title>
        <authorList>
            <person name="Kioukis A."/>
            <person name="Michalopoulou V.A."/>
            <person name="Briers L."/>
            <person name="Pirintsos S."/>
            <person name="Studholme D.J."/>
            <person name="Pavlidis P."/>
            <person name="Sarris P.F."/>
        </authorList>
    </citation>
    <scope>NUCLEOTIDE SEQUENCE [LARGE SCALE GENOMIC DNA]</scope>
    <source>
        <strain evidence="2">cv. PFS-1207/04</strain>
    </source>
</reference>